<dbReference type="SUPFAM" id="SSF53597">
    <property type="entry name" value="Dihydrofolate reductase-like"/>
    <property type="match status" value="1"/>
</dbReference>
<evidence type="ECO:0000256" key="4">
    <source>
        <dbReference type="ARBA" id="ARBA00005259"/>
    </source>
</evidence>
<evidence type="ECO:0000256" key="11">
    <source>
        <dbReference type="ARBA" id="ARBA00023002"/>
    </source>
</evidence>
<keyword evidence="19" id="KW-1185">Reference proteome</keyword>
<dbReference type="CDD" id="cd01284">
    <property type="entry name" value="Riboflavin_deaminase-reductase"/>
    <property type="match status" value="1"/>
</dbReference>
<dbReference type="GO" id="GO:0050661">
    <property type="term" value="F:NADP binding"/>
    <property type="evidence" value="ECO:0007669"/>
    <property type="project" value="InterPro"/>
</dbReference>
<dbReference type="EC" id="3.5.4.26" evidence="13"/>
<feature type="binding site" evidence="15">
    <location>
        <position position="170"/>
    </location>
    <ligand>
        <name>NADP(+)</name>
        <dbReference type="ChEBI" id="CHEBI:58349"/>
    </ligand>
</feature>
<dbReference type="GO" id="GO:0009231">
    <property type="term" value="P:riboflavin biosynthetic process"/>
    <property type="evidence" value="ECO:0007669"/>
    <property type="project" value="UniProtKB-UniPathway"/>
</dbReference>
<dbReference type="Gene3D" id="3.40.140.10">
    <property type="entry name" value="Cytidine Deaminase, domain 2"/>
    <property type="match status" value="1"/>
</dbReference>
<dbReference type="GO" id="GO:0008703">
    <property type="term" value="F:5-amino-6-(5-phosphoribosylamino)uracil reductase activity"/>
    <property type="evidence" value="ECO:0007669"/>
    <property type="project" value="UniProtKB-EC"/>
</dbReference>
<dbReference type="Proteomes" id="UP000219621">
    <property type="component" value="Unassembled WGS sequence"/>
</dbReference>
<dbReference type="Pfam" id="PF00383">
    <property type="entry name" value="dCMP_cyt_deam_1"/>
    <property type="match status" value="1"/>
</dbReference>
<keyword evidence="7 13" id="KW-0479">Metal-binding</keyword>
<dbReference type="NCBIfam" id="TIGR00227">
    <property type="entry name" value="ribD_Cterm"/>
    <property type="match status" value="1"/>
</dbReference>
<evidence type="ECO:0000256" key="1">
    <source>
        <dbReference type="ARBA" id="ARBA00002151"/>
    </source>
</evidence>
<comment type="pathway">
    <text evidence="3 13">Cofactor biosynthesis; riboflavin biosynthesis; 5-amino-6-(D-ribitylamino)uracil from GTP: step 3/4.</text>
</comment>
<evidence type="ECO:0000256" key="7">
    <source>
        <dbReference type="ARBA" id="ARBA00022723"/>
    </source>
</evidence>
<dbReference type="EMBL" id="OCNJ01000003">
    <property type="protein sequence ID" value="SOD94245.1"/>
    <property type="molecule type" value="Genomic_DNA"/>
</dbReference>
<accession>A0A286GFD9</accession>
<feature type="binding site" evidence="15">
    <location>
        <position position="223"/>
    </location>
    <ligand>
        <name>substrate</name>
    </ligand>
</feature>
<comment type="catalytic activity">
    <reaction evidence="13">
        <text>5-amino-6-(5-phospho-D-ribitylamino)uracil + NADP(+) = 5-amino-6-(5-phospho-D-ribosylamino)uracil + NADPH + H(+)</text>
        <dbReference type="Rhea" id="RHEA:17845"/>
        <dbReference type="ChEBI" id="CHEBI:15378"/>
        <dbReference type="ChEBI" id="CHEBI:57783"/>
        <dbReference type="ChEBI" id="CHEBI:58349"/>
        <dbReference type="ChEBI" id="CHEBI:58421"/>
        <dbReference type="ChEBI" id="CHEBI:58453"/>
        <dbReference type="EC" id="1.1.1.193"/>
    </reaction>
</comment>
<evidence type="ECO:0000256" key="13">
    <source>
        <dbReference type="PIRNR" id="PIRNR006769"/>
    </source>
</evidence>
<dbReference type="SUPFAM" id="SSF53927">
    <property type="entry name" value="Cytidine deaminase-like"/>
    <property type="match status" value="1"/>
</dbReference>
<dbReference type="PIRSF" id="PIRSF006769">
    <property type="entry name" value="RibD"/>
    <property type="match status" value="1"/>
</dbReference>
<feature type="domain" description="CMP/dCMP-type deaminase" evidence="17">
    <location>
        <begin position="17"/>
        <end position="139"/>
    </location>
</feature>
<dbReference type="InterPro" id="IPR004794">
    <property type="entry name" value="Eubact_RibD"/>
</dbReference>
<evidence type="ECO:0000256" key="15">
    <source>
        <dbReference type="PIRSR" id="PIRSR006769-2"/>
    </source>
</evidence>
<dbReference type="AlphaFoldDB" id="A0A286GFD9"/>
<dbReference type="InterPro" id="IPR016193">
    <property type="entry name" value="Cytidine_deaminase-like"/>
</dbReference>
<comment type="cofactor">
    <cofactor evidence="13 16">
        <name>Zn(2+)</name>
        <dbReference type="ChEBI" id="CHEBI:29105"/>
    </cofactor>
    <text evidence="13 16">Binds 1 zinc ion.</text>
</comment>
<comment type="pathway">
    <text evidence="2 13">Cofactor biosynthesis; riboflavin biosynthesis; 5-amino-6-(D-ribitylamino)uracil from GTP: step 2/4.</text>
</comment>
<reference evidence="18 19" key="1">
    <citation type="submission" date="2017-09" db="EMBL/GenBank/DDBJ databases">
        <authorList>
            <person name="Ehlers B."/>
            <person name="Leendertz F.H."/>
        </authorList>
    </citation>
    <scope>NUCLEOTIDE SEQUENCE [LARGE SCALE GENOMIC DNA]</scope>
    <source>
        <strain evidence="18 19">USBA 140</strain>
    </source>
</reference>
<comment type="similarity">
    <text evidence="4 13">In the N-terminal section; belongs to the cytidine and deoxycytidylate deaminase family.</text>
</comment>
<feature type="binding site" evidence="15">
    <location>
        <begin position="314"/>
        <end position="320"/>
    </location>
    <ligand>
        <name>NADP(+)</name>
        <dbReference type="ChEBI" id="CHEBI:58349"/>
    </ligand>
</feature>
<keyword evidence="6 13" id="KW-0686">Riboflavin biosynthesis</keyword>
<evidence type="ECO:0000256" key="14">
    <source>
        <dbReference type="PIRSR" id="PIRSR006769-1"/>
    </source>
</evidence>
<evidence type="ECO:0000256" key="5">
    <source>
        <dbReference type="ARBA" id="ARBA00007417"/>
    </source>
</evidence>
<keyword evidence="11 13" id="KW-0560">Oxidoreductase</keyword>
<feature type="binding site" evidence="15">
    <location>
        <position position="184"/>
    </location>
    <ligand>
        <name>substrate</name>
    </ligand>
</feature>
<feature type="binding site" evidence="16">
    <location>
        <position position="66"/>
    </location>
    <ligand>
        <name>Zn(2+)</name>
        <dbReference type="ChEBI" id="CHEBI:29105"/>
        <note>catalytic</note>
    </ligand>
</feature>
<evidence type="ECO:0000313" key="19">
    <source>
        <dbReference type="Proteomes" id="UP000219621"/>
    </source>
</evidence>
<feature type="binding site" evidence="15">
    <location>
        <position position="220"/>
    </location>
    <ligand>
        <name>substrate</name>
    </ligand>
</feature>
<comment type="function">
    <text evidence="1 13">Converts 2,5-diamino-6-(ribosylamino)-4(3h)-pyrimidinone 5'-phosphate into 5-amino-6-(ribosylamino)-2,4(1h,3h)-pyrimidinedione 5'-phosphate.</text>
</comment>
<evidence type="ECO:0000313" key="18">
    <source>
        <dbReference type="EMBL" id="SOD94245.1"/>
    </source>
</evidence>
<dbReference type="PROSITE" id="PS00903">
    <property type="entry name" value="CYT_DCMP_DEAMINASES_1"/>
    <property type="match status" value="1"/>
</dbReference>
<dbReference type="UniPathway" id="UPA00275">
    <property type="reaction ID" value="UER00401"/>
</dbReference>
<gene>
    <name evidence="18" type="ORF">SAMN05421508_103427</name>
</gene>
<organism evidence="18 19">
    <name type="scientific">Caenispirillum bisanense</name>
    <dbReference type="NCBI Taxonomy" id="414052"/>
    <lineage>
        <taxon>Bacteria</taxon>
        <taxon>Pseudomonadati</taxon>
        <taxon>Pseudomonadota</taxon>
        <taxon>Alphaproteobacteria</taxon>
        <taxon>Rhodospirillales</taxon>
        <taxon>Novispirillaceae</taxon>
        <taxon>Caenispirillum</taxon>
    </lineage>
</organism>
<dbReference type="InterPro" id="IPR002125">
    <property type="entry name" value="CMP_dCMP_dom"/>
</dbReference>
<evidence type="ECO:0000256" key="9">
    <source>
        <dbReference type="ARBA" id="ARBA00022833"/>
    </source>
</evidence>
<evidence type="ECO:0000256" key="2">
    <source>
        <dbReference type="ARBA" id="ARBA00004882"/>
    </source>
</evidence>
<keyword evidence="9 13" id="KW-0862">Zinc</keyword>
<evidence type="ECO:0000256" key="3">
    <source>
        <dbReference type="ARBA" id="ARBA00004910"/>
    </source>
</evidence>
<dbReference type="NCBIfam" id="TIGR00326">
    <property type="entry name" value="eubact_ribD"/>
    <property type="match status" value="1"/>
</dbReference>
<evidence type="ECO:0000256" key="10">
    <source>
        <dbReference type="ARBA" id="ARBA00022857"/>
    </source>
</evidence>
<dbReference type="InterPro" id="IPR024072">
    <property type="entry name" value="DHFR-like_dom_sf"/>
</dbReference>
<feature type="binding site" evidence="15">
    <location>
        <position position="312"/>
    </location>
    <ligand>
        <name>substrate</name>
    </ligand>
</feature>
<dbReference type="Pfam" id="PF01872">
    <property type="entry name" value="RibD_C"/>
    <property type="match status" value="1"/>
</dbReference>
<feature type="binding site" evidence="15">
    <location>
        <position position="186"/>
    </location>
    <ligand>
        <name>NADP(+)</name>
        <dbReference type="ChEBI" id="CHEBI:58349"/>
    </ligand>
</feature>
<feature type="binding site" evidence="16">
    <location>
        <position position="100"/>
    </location>
    <ligand>
        <name>Zn(2+)</name>
        <dbReference type="ChEBI" id="CHEBI:29105"/>
        <note>catalytic</note>
    </ligand>
</feature>
<dbReference type="InterPro" id="IPR016192">
    <property type="entry name" value="APOBEC/CMP_deaminase_Zn-bd"/>
</dbReference>
<dbReference type="EC" id="1.1.1.193" evidence="13"/>
<dbReference type="GO" id="GO:0008835">
    <property type="term" value="F:diaminohydroxyphosphoribosylaminopyrimidine deaminase activity"/>
    <property type="evidence" value="ECO:0007669"/>
    <property type="project" value="UniProtKB-EC"/>
</dbReference>
<keyword evidence="8 13" id="KW-0378">Hydrolase</keyword>
<dbReference type="FunFam" id="3.40.140.10:FF:000025">
    <property type="entry name" value="Riboflavin biosynthesis protein RibD"/>
    <property type="match status" value="1"/>
</dbReference>
<evidence type="ECO:0000256" key="8">
    <source>
        <dbReference type="ARBA" id="ARBA00022801"/>
    </source>
</evidence>
<feature type="active site" description="Proton donor" evidence="14">
    <location>
        <position position="68"/>
    </location>
</feature>
<feature type="binding site" evidence="16">
    <location>
        <position position="91"/>
    </location>
    <ligand>
        <name>Zn(2+)</name>
        <dbReference type="ChEBI" id="CHEBI:29105"/>
        <note>catalytic</note>
    </ligand>
</feature>
<dbReference type="InterPro" id="IPR050765">
    <property type="entry name" value="Riboflavin_Biosynth_HTPR"/>
</dbReference>
<feature type="binding site" evidence="15">
    <location>
        <position position="216"/>
    </location>
    <ligand>
        <name>NADP(+)</name>
        <dbReference type="ChEBI" id="CHEBI:58349"/>
    </ligand>
</feature>
<comment type="catalytic activity">
    <reaction evidence="13">
        <text>2,5-diamino-6-hydroxy-4-(5-phosphoribosylamino)-pyrimidine + H2O + H(+) = 5-amino-6-(5-phospho-D-ribosylamino)uracil + NH4(+)</text>
        <dbReference type="Rhea" id="RHEA:21868"/>
        <dbReference type="ChEBI" id="CHEBI:15377"/>
        <dbReference type="ChEBI" id="CHEBI:15378"/>
        <dbReference type="ChEBI" id="CHEBI:28938"/>
        <dbReference type="ChEBI" id="CHEBI:58453"/>
        <dbReference type="ChEBI" id="CHEBI:58614"/>
        <dbReference type="EC" id="3.5.4.26"/>
    </reaction>
</comment>
<proteinExistence type="inferred from homology"/>
<dbReference type="GO" id="GO:0008270">
    <property type="term" value="F:zinc ion binding"/>
    <property type="evidence" value="ECO:0007669"/>
    <property type="project" value="InterPro"/>
</dbReference>
<dbReference type="PROSITE" id="PS51747">
    <property type="entry name" value="CYT_DCMP_DEAMINASES_2"/>
    <property type="match status" value="1"/>
</dbReference>
<protein>
    <recommendedName>
        <fullName evidence="13">Riboflavin biosynthesis protein RibD</fullName>
    </recommendedName>
    <domain>
        <recommendedName>
            <fullName evidence="13">Diaminohydroxyphosphoribosylaminopyrimidine deaminase</fullName>
            <shortName evidence="13">DRAP deaminase</shortName>
            <ecNumber evidence="13">3.5.4.26</ecNumber>
        </recommendedName>
        <alternativeName>
            <fullName evidence="13">Riboflavin-specific deaminase</fullName>
        </alternativeName>
    </domain>
    <domain>
        <recommendedName>
            <fullName evidence="13">5-amino-6-(5-phosphoribosylamino)uracil reductase</fullName>
            <ecNumber evidence="13">1.1.1.193</ecNumber>
        </recommendedName>
        <alternativeName>
            <fullName evidence="13">HTP reductase</fullName>
        </alternativeName>
    </domain>
</protein>
<dbReference type="InterPro" id="IPR011549">
    <property type="entry name" value="RibD_C"/>
</dbReference>
<evidence type="ECO:0000256" key="16">
    <source>
        <dbReference type="PIRSR" id="PIRSR006769-3"/>
    </source>
</evidence>
<sequence>MTAGSAAAPADPAPPPEEMLRHMRAALALARRGLGRVWPNPTVGCVIVREGRVVGRGFTQPGGRPHAEPLALAMAGEAARGATAYVSLEPCSHYGKTPPCADAIVKAGVARVVAAAVDPDPRVSGRGLARLREGGVEVIEGVLRAEAEALNAGFFLRVGQGRPLVTLKCATTLDGRIALANGESKWITGDPARQRGHLLRADHDAILVGSGTALADDPSLTCRLPGLADRSPVRVVLDGSLRLPLASALVRTAREVPLWLVTREGHAEARLAAYRAAGVEVIEVACDDTGRTSVEAALHAVAARGVTRVLVEGGGQVAASLLRAGLVDRLAWFRAGRVIGGDGRPAVAEMALDHLADAPDFAPVSLTRVGDDVLEVFGRR</sequence>
<comment type="similarity">
    <text evidence="5 13">In the C-terminal section; belongs to the HTP reductase family.</text>
</comment>
<dbReference type="PANTHER" id="PTHR38011">
    <property type="entry name" value="DIHYDROFOLATE REDUCTASE FAMILY PROTEIN (AFU_ORTHOLOGUE AFUA_8G06820)"/>
    <property type="match status" value="1"/>
</dbReference>
<keyword evidence="10 13" id="KW-0521">NADP</keyword>
<feature type="binding site" evidence="15">
    <location>
        <position position="212"/>
    </location>
    <ligand>
        <name>NADP(+)</name>
        <dbReference type="ChEBI" id="CHEBI:58349"/>
    </ligand>
</feature>
<dbReference type="Gene3D" id="3.40.430.10">
    <property type="entry name" value="Dihydrofolate Reductase, subunit A"/>
    <property type="match status" value="1"/>
</dbReference>
<evidence type="ECO:0000256" key="6">
    <source>
        <dbReference type="ARBA" id="ARBA00022619"/>
    </source>
</evidence>
<name>A0A286GFD9_9PROT</name>
<evidence type="ECO:0000256" key="12">
    <source>
        <dbReference type="ARBA" id="ARBA00023268"/>
    </source>
</evidence>
<dbReference type="PANTHER" id="PTHR38011:SF7">
    <property type="entry name" value="2,5-DIAMINO-6-RIBOSYLAMINO-4(3H)-PYRIMIDINONE 5'-PHOSPHATE REDUCTASE"/>
    <property type="match status" value="1"/>
</dbReference>
<keyword evidence="12" id="KW-0511">Multifunctional enzyme</keyword>
<dbReference type="InterPro" id="IPR002734">
    <property type="entry name" value="RibDG_C"/>
</dbReference>
<feature type="binding site" evidence="15">
    <location>
        <position position="200"/>
    </location>
    <ligand>
        <name>substrate</name>
    </ligand>
</feature>
<evidence type="ECO:0000259" key="17">
    <source>
        <dbReference type="PROSITE" id="PS51747"/>
    </source>
</evidence>